<name>A0AAD7VBP1_9FUNG</name>
<comment type="caution">
    <text evidence="1">The sequence shown here is derived from an EMBL/GenBank/DDBJ whole genome shotgun (WGS) entry which is preliminary data.</text>
</comment>
<dbReference type="GeneID" id="83210199"/>
<accession>A0AAD7VBP1</accession>
<evidence type="ECO:0000313" key="2">
    <source>
        <dbReference type="Proteomes" id="UP001234581"/>
    </source>
</evidence>
<organism evidence="1 2">
    <name type="scientific">Lichtheimia ornata</name>
    <dbReference type="NCBI Taxonomy" id="688661"/>
    <lineage>
        <taxon>Eukaryota</taxon>
        <taxon>Fungi</taxon>
        <taxon>Fungi incertae sedis</taxon>
        <taxon>Mucoromycota</taxon>
        <taxon>Mucoromycotina</taxon>
        <taxon>Mucoromycetes</taxon>
        <taxon>Mucorales</taxon>
        <taxon>Lichtheimiaceae</taxon>
        <taxon>Lichtheimia</taxon>
    </lineage>
</organism>
<dbReference type="RefSeq" id="XP_058346430.1">
    <property type="nucleotide sequence ID" value="XM_058482863.1"/>
</dbReference>
<reference evidence="1 2" key="1">
    <citation type="submission" date="2023-03" db="EMBL/GenBank/DDBJ databases">
        <title>Genome sequence of Lichtheimia ornata CBS 291.66.</title>
        <authorList>
            <person name="Mohabir J.T."/>
            <person name="Shea T.P."/>
            <person name="Kurbessoian T."/>
            <person name="Berby B."/>
            <person name="Fontaine J."/>
            <person name="Livny J."/>
            <person name="Gnirke A."/>
            <person name="Stajich J.E."/>
            <person name="Cuomo C.A."/>
        </authorList>
    </citation>
    <scope>NUCLEOTIDE SEQUENCE [LARGE SCALE GENOMIC DNA]</scope>
    <source>
        <strain evidence="1">CBS 291.66</strain>
    </source>
</reference>
<evidence type="ECO:0000313" key="1">
    <source>
        <dbReference type="EMBL" id="KAJ8661517.1"/>
    </source>
</evidence>
<dbReference type="EMBL" id="JARTCD010000008">
    <property type="protein sequence ID" value="KAJ8661517.1"/>
    <property type="molecule type" value="Genomic_DNA"/>
</dbReference>
<gene>
    <name evidence="1" type="ORF">O0I10_002783</name>
</gene>
<keyword evidence="2" id="KW-1185">Reference proteome</keyword>
<protein>
    <submittedName>
        <fullName evidence="1">Uncharacterized protein</fullName>
    </submittedName>
</protein>
<dbReference type="Proteomes" id="UP001234581">
    <property type="component" value="Unassembled WGS sequence"/>
</dbReference>
<sequence length="159" mass="18394">MSTTHSCLYINKDSLSCFDATSSYGKEPSLDELYQYDLMAFNSLSYDDRRERRGESFGYCTLRSPPPSPKKHAEPPIPTCISLFLNEHQQPKLDKVDEPKRSSKVTTWWSRTVSCKWKKPFGGGKSRKQQQQQPLRLAEHTPVWFTHFSSNPSLTTKMR</sequence>
<dbReference type="AlphaFoldDB" id="A0AAD7VBP1"/>
<proteinExistence type="predicted"/>